<dbReference type="Proteomes" id="UP001153334">
    <property type="component" value="Unassembled WGS sequence"/>
</dbReference>
<comment type="caution">
    <text evidence="1">The sequence shown here is derived from an EMBL/GenBank/DDBJ whole genome shotgun (WGS) entry which is preliminary data.</text>
</comment>
<organism evidence="1 2">
    <name type="scientific">Nemania bipapillata</name>
    <dbReference type="NCBI Taxonomy" id="110536"/>
    <lineage>
        <taxon>Eukaryota</taxon>
        <taxon>Fungi</taxon>
        <taxon>Dikarya</taxon>
        <taxon>Ascomycota</taxon>
        <taxon>Pezizomycotina</taxon>
        <taxon>Sordariomycetes</taxon>
        <taxon>Xylariomycetidae</taxon>
        <taxon>Xylariales</taxon>
        <taxon>Xylariaceae</taxon>
        <taxon>Nemania</taxon>
    </lineage>
</organism>
<name>A0ACC2ID81_9PEZI</name>
<reference evidence="1" key="1">
    <citation type="submission" date="2022-11" db="EMBL/GenBank/DDBJ databases">
        <title>Genome Sequence of Nemania bipapillata.</title>
        <authorList>
            <person name="Buettner E."/>
        </authorList>
    </citation>
    <scope>NUCLEOTIDE SEQUENCE</scope>
    <source>
        <strain evidence="1">CP14</strain>
    </source>
</reference>
<proteinExistence type="predicted"/>
<accession>A0ACC2ID81</accession>
<dbReference type="EMBL" id="JAPESX010001564">
    <property type="protein sequence ID" value="KAJ8113148.1"/>
    <property type="molecule type" value="Genomic_DNA"/>
</dbReference>
<gene>
    <name evidence="1" type="ORF">ONZ43_g5219</name>
</gene>
<keyword evidence="2" id="KW-1185">Reference proteome</keyword>
<evidence type="ECO:0000313" key="1">
    <source>
        <dbReference type="EMBL" id="KAJ8113148.1"/>
    </source>
</evidence>
<protein>
    <submittedName>
        <fullName evidence="1">Uncharacterized protein</fullName>
    </submittedName>
</protein>
<sequence>MALAIEDLLAKTKFQVLWKMAKESTIPDNYTLPAQNAIDQGRLKVTDWLTVGPASLLATGHIVAFVHHGGANCYHEAIAAGIPQVVIPMWLDCYNYAALAQDVGIGVYATRDTAPMWTVEGLTDGFLRVLDGGEESRRIAEKAKSLGEVAQKDPGRYVAARGIAQLARSGHA</sequence>
<evidence type="ECO:0000313" key="2">
    <source>
        <dbReference type="Proteomes" id="UP001153334"/>
    </source>
</evidence>